<accession>A0AAX2JES3</accession>
<feature type="signal peptide" evidence="1">
    <location>
        <begin position="1"/>
        <end position="20"/>
    </location>
</feature>
<organism evidence="2 3">
    <name type="scientific">Fusobacterium ulcerans</name>
    <dbReference type="NCBI Taxonomy" id="861"/>
    <lineage>
        <taxon>Bacteria</taxon>
        <taxon>Fusobacteriati</taxon>
        <taxon>Fusobacteriota</taxon>
        <taxon>Fusobacteriia</taxon>
        <taxon>Fusobacteriales</taxon>
        <taxon>Fusobacteriaceae</taxon>
        <taxon>Fusobacterium</taxon>
    </lineage>
</organism>
<evidence type="ECO:0000256" key="1">
    <source>
        <dbReference type="SAM" id="SignalP"/>
    </source>
</evidence>
<proteinExistence type="predicted"/>
<dbReference type="GeneID" id="78454344"/>
<dbReference type="RefSeq" id="WP_005978441.1">
    <property type="nucleotide sequence ID" value="NZ_CABKNW010000004.1"/>
</dbReference>
<dbReference type="KEGG" id="ful:C4N20_05955"/>
<keyword evidence="1" id="KW-0732">Signal</keyword>
<dbReference type="Gene3D" id="1.20.120.1490">
    <property type="match status" value="1"/>
</dbReference>
<evidence type="ECO:0000313" key="3">
    <source>
        <dbReference type="Proteomes" id="UP000249008"/>
    </source>
</evidence>
<dbReference type="Proteomes" id="UP000249008">
    <property type="component" value="Chromosome 1"/>
</dbReference>
<dbReference type="EMBL" id="LS483487">
    <property type="protein sequence ID" value="SQJ15713.1"/>
    <property type="molecule type" value="Genomic_DNA"/>
</dbReference>
<dbReference type="AlphaFoldDB" id="A0AAX2JES3"/>
<feature type="chain" id="PRO_5043399237" evidence="1">
    <location>
        <begin position="21"/>
        <end position="119"/>
    </location>
</feature>
<protein>
    <submittedName>
        <fullName evidence="2">Uncharacterized protein</fullName>
    </submittedName>
</protein>
<reference evidence="2 3" key="1">
    <citation type="submission" date="2018-06" db="EMBL/GenBank/DDBJ databases">
        <authorList>
            <consortium name="Pathogen Informatics"/>
            <person name="Doyle S."/>
        </authorList>
    </citation>
    <scope>NUCLEOTIDE SEQUENCE [LARGE SCALE GENOMIC DNA]</scope>
    <source>
        <strain evidence="2 3">NCTC12112</strain>
    </source>
</reference>
<gene>
    <name evidence="2" type="ORF">NCTC12112_03080</name>
</gene>
<name>A0AAX2JES3_9FUSO</name>
<evidence type="ECO:0000313" key="2">
    <source>
        <dbReference type="EMBL" id="SQJ15713.1"/>
    </source>
</evidence>
<sequence>MKKLAVVGVMLLALGATSFARGHKNWNDSDGRMHNFGNSSCQTSSNHMNFKRSPEFEKSSILIEEKRLEIKKELLKDSPDWNKVEKLNTEISTERGKMRTAGMKARFEYNKTLPNQNQL</sequence>